<evidence type="ECO:0000313" key="3">
    <source>
        <dbReference type="EMBL" id="OLQ12388.1"/>
    </source>
</evidence>
<dbReference type="AlphaFoldDB" id="A0A1Q9EY65"/>
<dbReference type="OrthoDB" id="10445962at2759"/>
<feature type="compositionally biased region" description="Basic and acidic residues" evidence="2">
    <location>
        <begin position="527"/>
        <end position="542"/>
    </location>
</feature>
<organism evidence="3 4">
    <name type="scientific">Symbiodinium microadriaticum</name>
    <name type="common">Dinoflagellate</name>
    <name type="synonym">Zooxanthella microadriatica</name>
    <dbReference type="NCBI Taxonomy" id="2951"/>
    <lineage>
        <taxon>Eukaryota</taxon>
        <taxon>Sar</taxon>
        <taxon>Alveolata</taxon>
        <taxon>Dinophyceae</taxon>
        <taxon>Suessiales</taxon>
        <taxon>Symbiodiniaceae</taxon>
        <taxon>Symbiodinium</taxon>
    </lineage>
</organism>
<feature type="compositionally biased region" description="Low complexity" evidence="2">
    <location>
        <begin position="40"/>
        <end position="50"/>
    </location>
</feature>
<evidence type="ECO:0000256" key="2">
    <source>
        <dbReference type="SAM" id="MobiDB-lite"/>
    </source>
</evidence>
<evidence type="ECO:0000313" key="4">
    <source>
        <dbReference type="Proteomes" id="UP000186817"/>
    </source>
</evidence>
<feature type="compositionally biased region" description="Polar residues" evidence="2">
    <location>
        <begin position="480"/>
        <end position="508"/>
    </location>
</feature>
<feature type="coiled-coil region" evidence="1">
    <location>
        <begin position="328"/>
        <end position="393"/>
    </location>
</feature>
<feature type="compositionally biased region" description="Polar residues" evidence="2">
    <location>
        <begin position="269"/>
        <end position="280"/>
    </location>
</feature>
<dbReference type="InterPro" id="IPR003903">
    <property type="entry name" value="UIM_dom"/>
</dbReference>
<accession>A0A1Q9EY65</accession>
<feature type="region of interest" description="Disordered" evidence="2">
    <location>
        <begin position="568"/>
        <end position="594"/>
    </location>
</feature>
<keyword evidence="4" id="KW-1185">Reference proteome</keyword>
<reference evidence="3 4" key="1">
    <citation type="submission" date="2016-02" db="EMBL/GenBank/DDBJ databases">
        <title>Genome analysis of coral dinoflagellate symbionts highlights evolutionary adaptations to a symbiotic lifestyle.</title>
        <authorList>
            <person name="Aranda M."/>
            <person name="Li Y."/>
            <person name="Liew Y.J."/>
            <person name="Baumgarten S."/>
            <person name="Simakov O."/>
            <person name="Wilson M."/>
            <person name="Piel J."/>
            <person name="Ashoor H."/>
            <person name="Bougouffa S."/>
            <person name="Bajic V.B."/>
            <person name="Ryu T."/>
            <person name="Ravasi T."/>
            <person name="Bayer T."/>
            <person name="Micklem G."/>
            <person name="Kim H."/>
            <person name="Bhak J."/>
            <person name="Lajeunesse T.C."/>
            <person name="Voolstra C.R."/>
        </authorList>
    </citation>
    <scope>NUCLEOTIDE SEQUENCE [LARGE SCALE GENOMIC DNA]</scope>
    <source>
        <strain evidence="3 4">CCMP2467</strain>
    </source>
</reference>
<protein>
    <submittedName>
        <fullName evidence="3">Uncharacterized protein</fullName>
    </submittedName>
</protein>
<gene>
    <name evidence="3" type="ORF">AK812_SmicGene3730</name>
</gene>
<feature type="compositionally biased region" description="Polar residues" evidence="2">
    <location>
        <begin position="448"/>
        <end position="466"/>
    </location>
</feature>
<feature type="region of interest" description="Disordered" evidence="2">
    <location>
        <begin position="227"/>
        <end position="253"/>
    </location>
</feature>
<feature type="region of interest" description="Disordered" evidence="2">
    <location>
        <begin position="418"/>
        <end position="548"/>
    </location>
</feature>
<feature type="region of interest" description="Disordered" evidence="2">
    <location>
        <begin position="267"/>
        <end position="291"/>
    </location>
</feature>
<feature type="region of interest" description="Disordered" evidence="2">
    <location>
        <begin position="624"/>
        <end position="660"/>
    </location>
</feature>
<proteinExistence type="predicted"/>
<dbReference type="Proteomes" id="UP000186817">
    <property type="component" value="Unassembled WGS sequence"/>
</dbReference>
<feature type="compositionally biased region" description="Basic and acidic residues" evidence="2">
    <location>
        <begin position="568"/>
        <end position="580"/>
    </location>
</feature>
<sequence>MSRAILHPAVSMPSLQEAAPPLPPPPEAPVSEEVEPARTASFASAPSQPASSLVRRALQPECSVDFPQITEICERLEIQPGEIRTTVAVLAKALRDRRQPLQVKLKALTIAHEMLYNQQVVEVFAEAEGLREALEALRQVRGNELGAAMDENVRMLATEIVGRCFEGKSSSNGWSSFAKAMSSDLDKARKAARKNFQHFSQKAEKHMEKAERVFERGATMLMQEAENMLSGPSSSNPKPALRGPEKQPLTTEDEQLQWALAQSLKEANRQNAGGYSEASNPQPPSAEDLSPEVLQADSRATAVEEALGAQLAAEDADAKATAQLAVKLQDAMNKAQHLATLLSKAEHELTGLKRHREMLEEKVLCAASEQSHLQQLRKRLLELEAQAASISTADTPPTDELQAAAEGKMPAEIPCAIDQEEPSTSTTAVESSPQNEEHSIAATAVAANPQNEEPSTSTTAVESNPQNEEHSIAATAVAANPQNEEPSTSTTAVESNPQNEVMDQSCVSRSDDAEAQAGVSSGSPEALSRECEEATGREKELFSADVGAEGQSALADGLLKDHELQVSAPKEVHSASHEPAEAESAESEEMKQTGAAEVRCDLHAKPDAADETSVAQLTIPATAAADTTGMPAPEATDAIDGHAGGVGEQLGASAADAPGS</sequence>
<feature type="region of interest" description="Disordered" evidence="2">
    <location>
        <begin position="1"/>
        <end position="50"/>
    </location>
</feature>
<dbReference type="PROSITE" id="PS50330">
    <property type="entry name" value="UIM"/>
    <property type="match status" value="1"/>
</dbReference>
<feature type="compositionally biased region" description="Polar residues" evidence="2">
    <location>
        <begin position="422"/>
        <end position="434"/>
    </location>
</feature>
<comment type="caution">
    <text evidence="3">The sequence shown here is derived from an EMBL/GenBank/DDBJ whole genome shotgun (WGS) entry which is preliminary data.</text>
</comment>
<dbReference type="SMART" id="SM00726">
    <property type="entry name" value="UIM"/>
    <property type="match status" value="1"/>
</dbReference>
<evidence type="ECO:0000256" key="1">
    <source>
        <dbReference type="SAM" id="Coils"/>
    </source>
</evidence>
<keyword evidence="1" id="KW-0175">Coiled coil</keyword>
<dbReference type="EMBL" id="LSRX01000044">
    <property type="protein sequence ID" value="OLQ12388.1"/>
    <property type="molecule type" value="Genomic_DNA"/>
</dbReference>
<name>A0A1Q9EY65_SYMMI</name>